<keyword evidence="2" id="KW-1185">Reference proteome</keyword>
<evidence type="ECO:0000313" key="2">
    <source>
        <dbReference type="Proteomes" id="UP000193484"/>
    </source>
</evidence>
<dbReference type="AlphaFoldDB" id="A0A1X1RCU3"/>
<dbReference type="OrthoDB" id="4336046at2"/>
<proteinExistence type="predicted"/>
<name>A0A1X1RCU3_MYCFA</name>
<dbReference type="STRING" id="1793.AWC04_10995"/>
<accession>A0A1X1RCU3</accession>
<organism evidence="1 2">
    <name type="scientific">Mycolicibacterium fallax</name>
    <name type="common">Mycobacterium fallax</name>
    <dbReference type="NCBI Taxonomy" id="1793"/>
    <lineage>
        <taxon>Bacteria</taxon>
        <taxon>Bacillati</taxon>
        <taxon>Actinomycetota</taxon>
        <taxon>Actinomycetes</taxon>
        <taxon>Mycobacteriales</taxon>
        <taxon>Mycobacteriaceae</taxon>
        <taxon>Mycolicibacterium</taxon>
    </lineage>
</organism>
<dbReference type="RefSeq" id="WP_085096028.1">
    <property type="nucleotide sequence ID" value="NZ_AP022603.1"/>
</dbReference>
<protein>
    <submittedName>
        <fullName evidence="1">ABC transporter permease</fullName>
    </submittedName>
</protein>
<comment type="caution">
    <text evidence="1">The sequence shown here is derived from an EMBL/GenBank/DDBJ whole genome shotgun (WGS) entry which is preliminary data.</text>
</comment>
<dbReference type="Proteomes" id="UP000193484">
    <property type="component" value="Unassembled WGS sequence"/>
</dbReference>
<evidence type="ECO:0000313" key="1">
    <source>
        <dbReference type="EMBL" id="ORV03152.1"/>
    </source>
</evidence>
<dbReference type="EMBL" id="LQOJ01000039">
    <property type="protein sequence ID" value="ORV03152.1"/>
    <property type="molecule type" value="Genomic_DNA"/>
</dbReference>
<sequence>MIRAVAAEWLKLTSTRMPVWTAVAVTLLGLAVALALGYTAYPLSPMFPDKAATGVALLGVPALMAAASMTVTGEYRSGLIRTTFLATPNRAMVLCAKAVVAAVFSAVVAGVATVLAVLAAGAVAAPGAAVGLNPTAAASWQTAGAVAVFAALAAVLAVGVGALVREAAAAVAVLLMWPLVIETVLGTLPSISDRVGPYLPFANGLAFTGTRMFAGPYAMAWDRLGSLAYLTAVVAVVFGAGLVVIVRRDA</sequence>
<reference evidence="1 2" key="1">
    <citation type="submission" date="2016-01" db="EMBL/GenBank/DDBJ databases">
        <title>The new phylogeny of the genus Mycobacterium.</title>
        <authorList>
            <person name="Tarcisio F."/>
            <person name="Conor M."/>
            <person name="Antonella G."/>
            <person name="Elisabetta G."/>
            <person name="Giulia F.S."/>
            <person name="Sara T."/>
            <person name="Anna F."/>
            <person name="Clotilde B."/>
            <person name="Roberto B."/>
            <person name="Veronica D.S."/>
            <person name="Fabio R."/>
            <person name="Monica P."/>
            <person name="Olivier J."/>
            <person name="Enrico T."/>
            <person name="Nicola S."/>
        </authorList>
    </citation>
    <scope>NUCLEOTIDE SEQUENCE [LARGE SCALE GENOMIC DNA]</scope>
    <source>
        <strain evidence="1 2">DSM 44179</strain>
    </source>
</reference>
<gene>
    <name evidence="1" type="ORF">AWC04_10995</name>
</gene>